<dbReference type="GO" id="GO:0047769">
    <property type="term" value="F:arogenate dehydratase activity"/>
    <property type="evidence" value="ECO:0007669"/>
    <property type="project" value="TreeGrafter"/>
</dbReference>
<dbReference type="InterPro" id="IPR045865">
    <property type="entry name" value="ACT-like_dom_sf"/>
</dbReference>
<evidence type="ECO:0000256" key="2">
    <source>
        <dbReference type="ARBA" id="ARBA00023141"/>
    </source>
</evidence>
<accession>A0A5K1AUB3</accession>
<dbReference type="GO" id="GO:0009094">
    <property type="term" value="P:L-phenylalanine biosynthetic process"/>
    <property type="evidence" value="ECO:0007669"/>
    <property type="project" value="UniProtKB-KW"/>
</dbReference>
<dbReference type="InterPro" id="IPR018528">
    <property type="entry name" value="Preph_deHydtase_CS"/>
</dbReference>
<evidence type="ECO:0000313" key="7">
    <source>
        <dbReference type="EMBL" id="VVW05720.1"/>
    </source>
</evidence>
<keyword evidence="2" id="KW-0057">Aromatic amino acid biosynthesis</keyword>
<dbReference type="CDD" id="cd13631">
    <property type="entry name" value="PBP2_Ct-PDT_like"/>
    <property type="match status" value="1"/>
</dbReference>
<name>A0A5K1AUB3_9MAGN</name>
<dbReference type="PROSITE" id="PS00857">
    <property type="entry name" value="PREPHENATE_DEHYDR_1"/>
    <property type="match status" value="1"/>
</dbReference>
<protein>
    <recommendedName>
        <fullName evidence="6">Prephenate dehydratase domain-containing protein</fullName>
    </recommendedName>
</protein>
<dbReference type="FunFam" id="3.40.190.10:FF:000031">
    <property type="entry name" value="Arogenate dehydratase"/>
    <property type="match status" value="1"/>
</dbReference>
<dbReference type="Gramene" id="NC2G0035770.1">
    <property type="protein sequence ID" value="NC2G0035770.1:cds"/>
    <property type="gene ID" value="NC2G0035770"/>
</dbReference>
<organism evidence="7">
    <name type="scientific">Nymphaea colorata</name>
    <name type="common">pocket water lily</name>
    <dbReference type="NCBI Taxonomy" id="210225"/>
    <lineage>
        <taxon>Eukaryota</taxon>
        <taxon>Viridiplantae</taxon>
        <taxon>Streptophyta</taxon>
        <taxon>Embryophyta</taxon>
        <taxon>Tracheophyta</taxon>
        <taxon>Spermatophyta</taxon>
        <taxon>Magnoliopsida</taxon>
        <taxon>Nymphaeales</taxon>
        <taxon>Nymphaeaceae</taxon>
        <taxon>Nymphaea</taxon>
    </lineage>
</organism>
<feature type="domain" description="Prephenate dehydratase" evidence="6">
    <location>
        <begin position="81"/>
        <end position="258"/>
    </location>
</feature>
<dbReference type="OMA" id="HPRINGF"/>
<dbReference type="GO" id="GO:0009507">
    <property type="term" value="C:chloroplast"/>
    <property type="evidence" value="ECO:0007669"/>
    <property type="project" value="TreeGrafter"/>
</dbReference>
<proteinExistence type="predicted"/>
<dbReference type="AlphaFoldDB" id="A0A5K1AUB3"/>
<evidence type="ECO:0000256" key="4">
    <source>
        <dbReference type="ARBA" id="ARBA00023239"/>
    </source>
</evidence>
<dbReference type="GO" id="GO:0004664">
    <property type="term" value="F:prephenate dehydratase activity"/>
    <property type="evidence" value="ECO:0007669"/>
    <property type="project" value="InterPro"/>
</dbReference>
<evidence type="ECO:0000256" key="5">
    <source>
        <dbReference type="ARBA" id="ARBA00029440"/>
    </source>
</evidence>
<dbReference type="InterPro" id="IPR001086">
    <property type="entry name" value="Preph_deHydtase"/>
</dbReference>
<keyword evidence="1" id="KW-0028">Amino-acid biosynthesis</keyword>
<evidence type="ECO:0000256" key="1">
    <source>
        <dbReference type="ARBA" id="ARBA00022605"/>
    </source>
</evidence>
<dbReference type="PROSITE" id="PS51171">
    <property type="entry name" value="PREPHENATE_DEHYDR_3"/>
    <property type="match status" value="1"/>
</dbReference>
<reference evidence="7" key="1">
    <citation type="submission" date="2019-09" db="EMBL/GenBank/DDBJ databases">
        <authorList>
            <person name="Zhang L."/>
        </authorList>
    </citation>
    <scope>NUCLEOTIDE SEQUENCE</scope>
</reference>
<dbReference type="Gene3D" id="3.40.190.10">
    <property type="entry name" value="Periplasmic binding protein-like II"/>
    <property type="match status" value="2"/>
</dbReference>
<dbReference type="PANTHER" id="PTHR21022">
    <property type="entry name" value="PREPHENATE DEHYDRATASE P PROTEIN"/>
    <property type="match status" value="1"/>
</dbReference>
<dbReference type="EMBL" id="LR721780">
    <property type="protein sequence ID" value="VVW05720.1"/>
    <property type="molecule type" value="Genomic_DNA"/>
</dbReference>
<dbReference type="Gene3D" id="3.30.70.260">
    <property type="match status" value="1"/>
</dbReference>
<gene>
    <name evidence="7" type="ORF">NYM_LOCUS12559</name>
</gene>
<sequence>MALTAELLLNGLLGSTTPLKHKGLASTRTTQFQRIKLSTQISSIAKSMQQMLDTRIITHEEKERTRPKRGLVHQHKTTRLRVAYQGIPGAYSQVAAKLACLDCTTISCKFILDAVEAVMTGQADRVIVPVENTMEGEKVRNYNLLLEHGLYITQEINLFVNYCLVANPGVKKEDVKKVISHPVALAHCGQGLARLGLDAPQEAVDDTAGAVELLLSQNMLDTAAIASTQAAKLYGLQVLAQGVQNEPWNVTRFLILSKNLDTVSRIEGTRKTSMVIAHQGGLQPLFRVLSAFSSRSINLTKLKIKNSMRKPIKISDPKEGGTVKEFQHAFFVDLEGSIDDQKVLDAMMEISVFSPFIRVMGCYAADTKIYDL</sequence>
<keyword evidence="4" id="KW-0456">Lyase</keyword>
<keyword evidence="3" id="KW-0584">Phenylalanine biosynthesis</keyword>
<dbReference type="OrthoDB" id="2414662at2759"/>
<evidence type="ECO:0000256" key="3">
    <source>
        <dbReference type="ARBA" id="ARBA00023222"/>
    </source>
</evidence>
<comment type="pathway">
    <text evidence="5">Amino-acid biosynthesis.</text>
</comment>
<dbReference type="SUPFAM" id="SSF53850">
    <property type="entry name" value="Periplasmic binding protein-like II"/>
    <property type="match status" value="1"/>
</dbReference>
<evidence type="ECO:0000259" key="6">
    <source>
        <dbReference type="PROSITE" id="PS51171"/>
    </source>
</evidence>
<dbReference type="PANTHER" id="PTHR21022:SF17">
    <property type="entry name" value="OS10G0523700 PROTEIN"/>
    <property type="match status" value="1"/>
</dbReference>
<dbReference type="Pfam" id="PF00800">
    <property type="entry name" value="PDT"/>
    <property type="match status" value="1"/>
</dbReference>
<dbReference type="SUPFAM" id="SSF55021">
    <property type="entry name" value="ACT-like"/>
    <property type="match status" value="1"/>
</dbReference>
<dbReference type="CDD" id="cd04905">
    <property type="entry name" value="ACT_CM-PDT"/>
    <property type="match status" value="1"/>
</dbReference>